<sequence>MAAKGFIVAATGGTLGGLMRRSSEVANKVGRCSATYSIESYWPPQRCSLFVAVEAEATVPCPITSTNSPQSTLLRTPAHLFFPSLCRCATDKLTDRRRYLSDPTKMASDEKHDKLPWPLVRPARVRKCRRSRGDNAQTVGQRWTKSVNCCDPGENLRGLFGGIPLHLDSGRQFLSEPKISLVQRERLGIQERTYTHVVVGVSPTRKARASRSARRVFACSAWLDGGCCCWCCCWCWCCCFSCWLLVSSV</sequence>
<protein>
    <recommendedName>
        <fullName evidence="3">Secreted protein</fullName>
    </recommendedName>
</protein>
<evidence type="ECO:0008006" key="3">
    <source>
        <dbReference type="Google" id="ProtNLM"/>
    </source>
</evidence>
<reference evidence="1 2" key="1">
    <citation type="submission" date="2024-04" db="EMBL/GenBank/DDBJ databases">
        <title>Phyllosticta paracitricarpa is synonymous to the EU quarantine fungus P. citricarpa based on phylogenomic analyses.</title>
        <authorList>
            <consortium name="Lawrence Berkeley National Laboratory"/>
            <person name="Van Ingen-Buijs V.A."/>
            <person name="Van Westerhoven A.C."/>
            <person name="Haridas S."/>
            <person name="Skiadas P."/>
            <person name="Martin F."/>
            <person name="Groenewald J.Z."/>
            <person name="Crous P.W."/>
            <person name="Seidl M.F."/>
        </authorList>
    </citation>
    <scope>NUCLEOTIDE SEQUENCE [LARGE SCALE GENOMIC DNA]</scope>
    <source>
        <strain evidence="1 2">CBS 123371</strain>
    </source>
</reference>
<accession>A0ABR1L258</accession>
<dbReference type="Proteomes" id="UP001363622">
    <property type="component" value="Unassembled WGS sequence"/>
</dbReference>
<evidence type="ECO:0000313" key="1">
    <source>
        <dbReference type="EMBL" id="KAK7524337.1"/>
    </source>
</evidence>
<dbReference type="EMBL" id="JBBPHU010000001">
    <property type="protein sequence ID" value="KAK7524337.1"/>
    <property type="molecule type" value="Genomic_DNA"/>
</dbReference>
<comment type="caution">
    <text evidence="1">The sequence shown here is derived from an EMBL/GenBank/DDBJ whole genome shotgun (WGS) entry which is preliminary data.</text>
</comment>
<organism evidence="1 2">
    <name type="scientific">Phyllosticta citriasiana</name>
    <dbReference type="NCBI Taxonomy" id="595635"/>
    <lineage>
        <taxon>Eukaryota</taxon>
        <taxon>Fungi</taxon>
        <taxon>Dikarya</taxon>
        <taxon>Ascomycota</taxon>
        <taxon>Pezizomycotina</taxon>
        <taxon>Dothideomycetes</taxon>
        <taxon>Dothideomycetes incertae sedis</taxon>
        <taxon>Botryosphaeriales</taxon>
        <taxon>Phyllostictaceae</taxon>
        <taxon>Phyllosticta</taxon>
    </lineage>
</organism>
<keyword evidence="2" id="KW-1185">Reference proteome</keyword>
<name>A0ABR1L258_9PEZI</name>
<proteinExistence type="predicted"/>
<gene>
    <name evidence="1" type="ORF">IWZ03DRAFT_366910</name>
</gene>
<evidence type="ECO:0000313" key="2">
    <source>
        <dbReference type="Proteomes" id="UP001363622"/>
    </source>
</evidence>